<dbReference type="Pfam" id="PF13589">
    <property type="entry name" value="HATPase_c_3"/>
    <property type="match status" value="1"/>
</dbReference>
<dbReference type="EMBL" id="JBEPLS010000002">
    <property type="protein sequence ID" value="MET3603016.1"/>
    <property type="molecule type" value="Genomic_DNA"/>
</dbReference>
<dbReference type="Proteomes" id="UP001549111">
    <property type="component" value="Unassembled WGS sequence"/>
</dbReference>
<evidence type="ECO:0008006" key="3">
    <source>
        <dbReference type="Google" id="ProtNLM"/>
    </source>
</evidence>
<dbReference type="RefSeq" id="WP_244954346.1">
    <property type="nucleotide sequence ID" value="NZ_CP035708.1"/>
</dbReference>
<accession>A0ABV2IJL7</accession>
<comment type="caution">
    <text evidence="1">The sequence shown here is derived from an EMBL/GenBank/DDBJ whole genome shotgun (WGS) entry which is preliminary data.</text>
</comment>
<evidence type="ECO:0000313" key="2">
    <source>
        <dbReference type="Proteomes" id="UP001549111"/>
    </source>
</evidence>
<evidence type="ECO:0000313" key="1">
    <source>
        <dbReference type="EMBL" id="MET3603016.1"/>
    </source>
</evidence>
<name>A0ABV2IJL7_9BURK</name>
<protein>
    <recommendedName>
        <fullName evidence="3">ATP-binding protein</fullName>
    </recommendedName>
</protein>
<reference evidence="1 2" key="1">
    <citation type="submission" date="2024-06" db="EMBL/GenBank/DDBJ databases">
        <title>Genomic Encyclopedia of Type Strains, Phase IV (KMG-IV): sequencing the most valuable type-strain genomes for metagenomic binning, comparative biology and taxonomic classification.</title>
        <authorList>
            <person name="Goeker M."/>
        </authorList>
    </citation>
    <scope>NUCLEOTIDE SEQUENCE [LARGE SCALE GENOMIC DNA]</scope>
    <source>
        <strain evidence="1 2">D-501</strain>
    </source>
</reference>
<gene>
    <name evidence="1" type="ORF">ABIC99_000800</name>
</gene>
<dbReference type="SUPFAM" id="SSF55874">
    <property type="entry name" value="ATPase domain of HSP90 chaperone/DNA topoisomerase II/histidine kinase"/>
    <property type="match status" value="1"/>
</dbReference>
<dbReference type="InterPro" id="IPR036890">
    <property type="entry name" value="HATPase_C_sf"/>
</dbReference>
<proteinExistence type="predicted"/>
<dbReference type="Gene3D" id="3.30.565.10">
    <property type="entry name" value="Histidine kinase-like ATPase, C-terminal domain"/>
    <property type="match status" value="1"/>
</dbReference>
<sequence>MEQVSLLEDQSYLYDKRFLNKYAGSIITDPSTAIVELVANCWDAYATDVQITLPDRKQGRNFKIVDNGKGMTRDEFAFIWRTWDYNRISAQGQSSEPPPEVDGVPRTVFGKNGKGRFASFCFASEYLITSRKNGQEFVCKVSRTSTRPLVLEEVSFKAEGVDGHGTIIQGTGEIPYLQFAEEKAREVLGGRFLANPAFKVFIGGRAITFNDIPEYLSKAEVEVQGFGTVTILHIDTKKADKTTKQHGIAWWVQDRAVGQCNWSASDYSRILDGRTTEAKRFTFIVKADFLNEHDAVKEDWSGFKEDCDVWSKTRAAVQDRICQIIDGTSKEERANTKAAVKDKVGNSINKLSPISKERVTTFVDEVVDTCPNFGETEIVQLTTILAKLEQSKSRYGLLDILHKCEPDDYDKLHEILAEWTIGMAKLVLDEIQNRLRLIGELRIKLQKVGIDEVHELQPLFERGLWMFGAQFESIEFTSNVGMTQVIKTIFKDKVGKGTRNRPDFVALPDSSIGFYARPSYNDNHDEDGVSHLVIIDLKTTGLALGSQEKGQVWKYVKELRDRGYLKPTAKVDGFLLGDKIEPGEAEPNLHGDFVIIYPMLYDTILVRAEKRLLNLHKKVKDAPFLLEQQESLRSFMQPVQVTQMELAESVSSPCK</sequence>
<organism evidence="1 2">
    <name type="scientific">Sphaerotilus sulfidivorans</name>
    <dbReference type="NCBI Taxonomy" id="639200"/>
    <lineage>
        <taxon>Bacteria</taxon>
        <taxon>Pseudomonadati</taxon>
        <taxon>Pseudomonadota</taxon>
        <taxon>Betaproteobacteria</taxon>
        <taxon>Burkholderiales</taxon>
        <taxon>Sphaerotilaceae</taxon>
        <taxon>Sphaerotilus</taxon>
    </lineage>
</organism>
<keyword evidence="2" id="KW-1185">Reference proteome</keyword>